<feature type="compositionally biased region" description="Low complexity" evidence="8">
    <location>
        <begin position="437"/>
        <end position="447"/>
    </location>
</feature>
<dbReference type="InterPro" id="IPR015324">
    <property type="entry name" value="Ribosomal_Rsm22-like"/>
</dbReference>
<dbReference type="GO" id="GO:0003735">
    <property type="term" value="F:structural constituent of ribosome"/>
    <property type="evidence" value="ECO:0007669"/>
    <property type="project" value="TreeGrafter"/>
</dbReference>
<gene>
    <name evidence="9" type="ORF">AXG93_1998s1160</name>
</gene>
<dbReference type="InterPro" id="IPR029063">
    <property type="entry name" value="SAM-dependent_MTases_sf"/>
</dbReference>
<dbReference type="Gene3D" id="3.40.50.150">
    <property type="entry name" value="Vaccinia Virus protein VP39"/>
    <property type="match status" value="1"/>
</dbReference>
<dbReference type="GO" id="GO:0005763">
    <property type="term" value="C:mitochondrial small ribosomal subunit"/>
    <property type="evidence" value="ECO:0007669"/>
    <property type="project" value="TreeGrafter"/>
</dbReference>
<name>A0A176VLP0_MARPO</name>
<evidence type="ECO:0000256" key="5">
    <source>
        <dbReference type="ARBA" id="ARBA00023014"/>
    </source>
</evidence>
<feature type="region of interest" description="Disordered" evidence="8">
    <location>
        <begin position="560"/>
        <end position="587"/>
    </location>
</feature>
<proteinExistence type="predicted"/>
<keyword evidence="3" id="KW-0809">Transit peptide</keyword>
<evidence type="ECO:0008006" key="11">
    <source>
        <dbReference type="Google" id="ProtNLM"/>
    </source>
</evidence>
<feature type="region of interest" description="Disordered" evidence="8">
    <location>
        <begin position="427"/>
        <end position="450"/>
    </location>
</feature>
<dbReference type="GO" id="GO:0051536">
    <property type="term" value="F:iron-sulfur cluster binding"/>
    <property type="evidence" value="ECO:0007669"/>
    <property type="project" value="UniProtKB-KW"/>
</dbReference>
<evidence type="ECO:0000256" key="2">
    <source>
        <dbReference type="ARBA" id="ARBA00022723"/>
    </source>
</evidence>
<reference evidence="9" key="1">
    <citation type="submission" date="2016-03" db="EMBL/GenBank/DDBJ databases">
        <title>Mechanisms controlling the formation of the plant cell surface in tip-growing cells are functionally conserved among land plants.</title>
        <authorList>
            <person name="Honkanen S."/>
            <person name="Jones V.A."/>
            <person name="Morieri G."/>
            <person name="Champion C."/>
            <person name="Hetherington A.J."/>
            <person name="Kelly S."/>
            <person name="Saint-Marcoux D."/>
            <person name="Proust H."/>
            <person name="Prescott H."/>
            <person name="Dolan L."/>
        </authorList>
    </citation>
    <scope>NUCLEOTIDE SEQUENCE [LARGE SCALE GENOMIC DNA]</scope>
    <source>
        <tissue evidence="9">Whole gametophyte</tissue>
    </source>
</reference>
<evidence type="ECO:0000256" key="1">
    <source>
        <dbReference type="ARBA" id="ARBA00004173"/>
    </source>
</evidence>
<keyword evidence="5" id="KW-0411">Iron-sulfur</keyword>
<dbReference type="AlphaFoldDB" id="A0A176VLP0"/>
<evidence type="ECO:0000256" key="8">
    <source>
        <dbReference type="SAM" id="MobiDB-lite"/>
    </source>
</evidence>
<dbReference type="GO" id="GO:0008168">
    <property type="term" value="F:methyltransferase activity"/>
    <property type="evidence" value="ECO:0007669"/>
    <property type="project" value="InterPro"/>
</dbReference>
<organism evidence="9 10">
    <name type="scientific">Marchantia polymorpha subsp. ruderalis</name>
    <dbReference type="NCBI Taxonomy" id="1480154"/>
    <lineage>
        <taxon>Eukaryota</taxon>
        <taxon>Viridiplantae</taxon>
        <taxon>Streptophyta</taxon>
        <taxon>Embryophyta</taxon>
        <taxon>Marchantiophyta</taxon>
        <taxon>Marchantiopsida</taxon>
        <taxon>Marchantiidae</taxon>
        <taxon>Marchantiales</taxon>
        <taxon>Marchantiaceae</taxon>
        <taxon>Marchantia</taxon>
    </lineage>
</organism>
<evidence type="ECO:0000313" key="10">
    <source>
        <dbReference type="Proteomes" id="UP000077202"/>
    </source>
</evidence>
<dbReference type="EMBL" id="LVLJ01003327">
    <property type="protein sequence ID" value="OAE21878.1"/>
    <property type="molecule type" value="Genomic_DNA"/>
</dbReference>
<dbReference type="Pfam" id="PF09243">
    <property type="entry name" value="Rsm22"/>
    <property type="match status" value="3"/>
</dbReference>
<keyword evidence="10" id="KW-1185">Reference proteome</keyword>
<evidence type="ECO:0000256" key="3">
    <source>
        <dbReference type="ARBA" id="ARBA00022946"/>
    </source>
</evidence>
<comment type="caution">
    <text evidence="9">The sequence shown here is derived from an EMBL/GenBank/DDBJ whole genome shotgun (WGS) entry which is preliminary data.</text>
</comment>
<dbReference type="Proteomes" id="UP000077202">
    <property type="component" value="Unassembled WGS sequence"/>
</dbReference>
<dbReference type="SUPFAM" id="SSF53335">
    <property type="entry name" value="S-adenosyl-L-methionine-dependent methyltransferases"/>
    <property type="match status" value="1"/>
</dbReference>
<dbReference type="PANTHER" id="PTHR13184">
    <property type="entry name" value="37S RIBOSOMAL PROTEIN S22"/>
    <property type="match status" value="1"/>
</dbReference>
<dbReference type="PANTHER" id="PTHR13184:SF5">
    <property type="entry name" value="METHYLTRANSFERASE-LIKE PROTEIN 17, MITOCHONDRIAL"/>
    <property type="match status" value="1"/>
</dbReference>
<accession>A0A176VLP0</accession>
<keyword evidence="4" id="KW-0408">Iron</keyword>
<evidence type="ECO:0000256" key="7">
    <source>
        <dbReference type="ARBA" id="ARBA00045681"/>
    </source>
</evidence>
<feature type="compositionally biased region" description="Acidic residues" evidence="8">
    <location>
        <begin position="563"/>
        <end position="580"/>
    </location>
</feature>
<comment type="subcellular location">
    <subcellularLocation>
        <location evidence="1">Mitochondrion</location>
    </subcellularLocation>
</comment>
<evidence type="ECO:0000256" key="4">
    <source>
        <dbReference type="ARBA" id="ARBA00023004"/>
    </source>
</evidence>
<dbReference type="GO" id="GO:0006412">
    <property type="term" value="P:translation"/>
    <property type="evidence" value="ECO:0007669"/>
    <property type="project" value="InterPro"/>
</dbReference>
<comment type="function">
    <text evidence="7">Mitochondrial ribosome (mitoribosome) assembly factor. Binds at the interface of the head and body domains of the mitochondrial small ribosomal subunit (mt-SSU), occluding the mRNA channel and preventing compaction of the head domain towards the body. Probable inactive methyltransferase: retains the characteristic folding and ability to bind S-adenosyl-L-methionine, but it probably lost its methyltransferase activity.</text>
</comment>
<feature type="compositionally biased region" description="Basic and acidic residues" evidence="8">
    <location>
        <begin position="427"/>
        <end position="436"/>
    </location>
</feature>
<protein>
    <recommendedName>
        <fullName evidence="11">Methyltransferase-like protein 17, mitochondrial</fullName>
    </recommendedName>
</protein>
<sequence>MTVLIRDRFYDVIERNPEVHEKGLLKLTTVQSVTANMGRIRHFNAHSIAVLSFFNFVARLSAAGHAGSPYSSKAWCTPAVTGEMIERFRVRVQVQRMRLCSPKSRTPFGSSAWDRVGWRGMVPAIRLLRAGRMAAEVRQFLSGRKGLTGAVRQARGLLLLPPALDTAISKFLEEYSSNELKKNVSRLSFDLRGLKDPVIAKDEPASEFKFGGVDAGGSEEARVALDDFLSSRPTRRKRVKGDLADAQEKMKYTDLNTAAYVAARMPAIYGAVHRVLSEVSRRVPDFKPSKLLDFGSGPGTALWATNEVWPGLVKKVNVVEPSEPMAHACRSLMKVAVQDVQNWPVIKSHPSLLDLTRGNRRSPREHDLVIASYTLGELPTMDDRISVARQLWSYTGDILVLIEPGTPHGSAIIREIRSHILQMERKKVRRQKELESKSPSGKESPSKVQALATTAAPVKKAGAFVIAPCSHEGRCPMEGLSTWCHFVQRLQRTSLQRITKRSSALPLRAYEDEKFSFIILRRGLRPSEPWPLDGLKDTDLPLESKEPMEILEYSASDFSFEGTDVDESSDEDEEVSEENVESEHIETGPKLEADLGSGWARIVRPPLRRGRHVILDVCRSTERDGSRGDLSRLVWTRKGVLARHLKAKKLRWGDLWPC</sequence>
<keyword evidence="2" id="KW-0479">Metal-binding</keyword>
<dbReference type="GO" id="GO:0046872">
    <property type="term" value="F:metal ion binding"/>
    <property type="evidence" value="ECO:0007669"/>
    <property type="project" value="UniProtKB-KW"/>
</dbReference>
<evidence type="ECO:0000313" key="9">
    <source>
        <dbReference type="EMBL" id="OAE21878.1"/>
    </source>
</evidence>
<evidence type="ECO:0000256" key="6">
    <source>
        <dbReference type="ARBA" id="ARBA00023128"/>
    </source>
</evidence>
<dbReference type="InterPro" id="IPR052571">
    <property type="entry name" value="Mt_RNA_Methyltransferase"/>
</dbReference>
<keyword evidence="6" id="KW-0496">Mitochondrion</keyword>